<dbReference type="AlphaFoldDB" id="A0AAV3Q8Z5"/>
<protein>
    <recommendedName>
        <fullName evidence="4">GDSL esterase/lipase</fullName>
    </recommendedName>
</protein>
<gene>
    <name evidence="2" type="ORF">LIER_16372</name>
</gene>
<keyword evidence="1" id="KW-0732">Signal</keyword>
<dbReference type="Gene3D" id="3.40.50.1110">
    <property type="entry name" value="SGNH hydrolase"/>
    <property type="match status" value="1"/>
</dbReference>
<dbReference type="InterPro" id="IPR050592">
    <property type="entry name" value="GDSL_lipolytic_enzyme"/>
</dbReference>
<dbReference type="Proteomes" id="UP001454036">
    <property type="component" value="Unassembled WGS sequence"/>
</dbReference>
<comment type="caution">
    <text evidence="2">The sequence shown here is derived from an EMBL/GenBank/DDBJ whole genome shotgun (WGS) entry which is preliminary data.</text>
</comment>
<proteinExistence type="predicted"/>
<dbReference type="PANTHER" id="PTHR45642:SF35">
    <property type="entry name" value="GDSL ESTERASE_LIPASE APG"/>
    <property type="match status" value="1"/>
</dbReference>
<evidence type="ECO:0000256" key="1">
    <source>
        <dbReference type="SAM" id="SignalP"/>
    </source>
</evidence>
<dbReference type="PANTHER" id="PTHR45642">
    <property type="entry name" value="GDSL ESTERASE/LIPASE EXL3"/>
    <property type="match status" value="1"/>
</dbReference>
<evidence type="ECO:0000313" key="2">
    <source>
        <dbReference type="EMBL" id="GAA0159647.1"/>
    </source>
</evidence>
<evidence type="ECO:0000313" key="3">
    <source>
        <dbReference type="Proteomes" id="UP001454036"/>
    </source>
</evidence>
<keyword evidence="3" id="KW-1185">Reference proteome</keyword>
<feature type="signal peptide" evidence="1">
    <location>
        <begin position="1"/>
        <end position="27"/>
    </location>
</feature>
<evidence type="ECO:0008006" key="4">
    <source>
        <dbReference type="Google" id="ProtNLM"/>
    </source>
</evidence>
<feature type="chain" id="PRO_5043921028" description="GDSL esterase/lipase" evidence="1">
    <location>
        <begin position="28"/>
        <end position="105"/>
    </location>
</feature>
<reference evidence="2 3" key="1">
    <citation type="submission" date="2024-01" db="EMBL/GenBank/DDBJ databases">
        <title>The complete chloroplast genome sequence of Lithospermum erythrorhizon: insights into the phylogenetic relationship among Boraginaceae species and the maternal lineages of purple gromwells.</title>
        <authorList>
            <person name="Okada T."/>
            <person name="Watanabe K."/>
        </authorList>
    </citation>
    <scope>NUCLEOTIDE SEQUENCE [LARGE SCALE GENOMIC DNA]</scope>
</reference>
<dbReference type="EMBL" id="BAABME010003650">
    <property type="protein sequence ID" value="GAA0159647.1"/>
    <property type="molecule type" value="Genomic_DNA"/>
</dbReference>
<organism evidence="2 3">
    <name type="scientific">Lithospermum erythrorhizon</name>
    <name type="common">Purple gromwell</name>
    <name type="synonym">Lithospermum officinale var. erythrorhizon</name>
    <dbReference type="NCBI Taxonomy" id="34254"/>
    <lineage>
        <taxon>Eukaryota</taxon>
        <taxon>Viridiplantae</taxon>
        <taxon>Streptophyta</taxon>
        <taxon>Embryophyta</taxon>
        <taxon>Tracheophyta</taxon>
        <taxon>Spermatophyta</taxon>
        <taxon>Magnoliopsida</taxon>
        <taxon>eudicotyledons</taxon>
        <taxon>Gunneridae</taxon>
        <taxon>Pentapetalae</taxon>
        <taxon>asterids</taxon>
        <taxon>lamiids</taxon>
        <taxon>Boraginales</taxon>
        <taxon>Boraginaceae</taxon>
        <taxon>Boraginoideae</taxon>
        <taxon>Lithospermeae</taxon>
        <taxon>Lithospermum</taxon>
    </lineage>
</organism>
<dbReference type="InterPro" id="IPR036514">
    <property type="entry name" value="SGNH_hydro_sf"/>
</dbReference>
<sequence>MHFVLVKSKYKFCSLLLLISLSNICEAIVELPPNVTIPALIAFGDSLVDQGNNNGFLTPAKATYLPYGKDLLINGKPTGRFSNGKTAMDFVGNYYYYFTNISHSL</sequence>
<name>A0AAV3Q8Z5_LITER</name>
<accession>A0AAV3Q8Z5</accession>